<protein>
    <submittedName>
        <fullName evidence="1">Diphthamide synthesis protein isoform 2-like protein</fullName>
    </submittedName>
</protein>
<dbReference type="PANTHER" id="PTHR10762">
    <property type="entry name" value="DIPHTHAMIDE BIOSYNTHESIS PROTEIN"/>
    <property type="match status" value="1"/>
</dbReference>
<gene>
    <name evidence="1" type="ORF">B0T10DRAFT_594878</name>
</gene>
<dbReference type="Proteomes" id="UP000777438">
    <property type="component" value="Unassembled WGS sequence"/>
</dbReference>
<dbReference type="InterPro" id="IPR016435">
    <property type="entry name" value="DPH1/DPH2"/>
</dbReference>
<evidence type="ECO:0000313" key="1">
    <source>
        <dbReference type="EMBL" id="KAH6869227.1"/>
    </source>
</evidence>
<reference evidence="1 2" key="1">
    <citation type="journal article" date="2021" name="Nat. Commun.">
        <title>Genetic determinants of endophytism in the Arabidopsis root mycobiome.</title>
        <authorList>
            <person name="Mesny F."/>
            <person name="Miyauchi S."/>
            <person name="Thiergart T."/>
            <person name="Pickel B."/>
            <person name="Atanasova L."/>
            <person name="Karlsson M."/>
            <person name="Huettel B."/>
            <person name="Barry K.W."/>
            <person name="Haridas S."/>
            <person name="Chen C."/>
            <person name="Bauer D."/>
            <person name="Andreopoulos W."/>
            <person name="Pangilinan J."/>
            <person name="LaButti K."/>
            <person name="Riley R."/>
            <person name="Lipzen A."/>
            <person name="Clum A."/>
            <person name="Drula E."/>
            <person name="Henrissat B."/>
            <person name="Kohler A."/>
            <person name="Grigoriev I.V."/>
            <person name="Martin F.M."/>
            <person name="Hacquard S."/>
        </authorList>
    </citation>
    <scope>NUCLEOTIDE SEQUENCE [LARGE SCALE GENOMIC DNA]</scope>
    <source>
        <strain evidence="1 2">MPI-CAGE-CH-0241</strain>
    </source>
</reference>
<dbReference type="AlphaFoldDB" id="A0A9P8VP73"/>
<dbReference type="NCBIfam" id="TIGR00322">
    <property type="entry name" value="diphth2_R"/>
    <property type="match status" value="1"/>
</dbReference>
<dbReference type="GO" id="GO:0017183">
    <property type="term" value="P:protein histidyl modification to diphthamide"/>
    <property type="evidence" value="ECO:0007669"/>
    <property type="project" value="InterPro"/>
</dbReference>
<dbReference type="InterPro" id="IPR042263">
    <property type="entry name" value="DPH1/DPH2_1"/>
</dbReference>
<keyword evidence="2" id="KW-1185">Reference proteome</keyword>
<dbReference type="OrthoDB" id="5081685at2759"/>
<dbReference type="EMBL" id="JAGPYM010000077">
    <property type="protein sequence ID" value="KAH6869227.1"/>
    <property type="molecule type" value="Genomic_DNA"/>
</dbReference>
<comment type="caution">
    <text evidence="1">The sequence shown here is derived from an EMBL/GenBank/DDBJ whole genome shotgun (WGS) entry which is preliminary data.</text>
</comment>
<dbReference type="SFLD" id="SFLDS00032">
    <property type="entry name" value="Radical_SAM_3-amino-3-carboxyp"/>
    <property type="match status" value="1"/>
</dbReference>
<sequence length="121" mass="13371">MTTSFFLEFVRPKAPRLLNQVPKEILEDPNLKPAIALLPANYNFEIPKTIHRIRSSGAHKVVLQLPEGLLLFATTISDILAFCPGIETLMGDVTYSACCIDDYTARAPGCDLLVLRCPGRI</sequence>
<organism evidence="1 2">
    <name type="scientific">Thelonectria olida</name>
    <dbReference type="NCBI Taxonomy" id="1576542"/>
    <lineage>
        <taxon>Eukaryota</taxon>
        <taxon>Fungi</taxon>
        <taxon>Dikarya</taxon>
        <taxon>Ascomycota</taxon>
        <taxon>Pezizomycotina</taxon>
        <taxon>Sordariomycetes</taxon>
        <taxon>Hypocreomycetidae</taxon>
        <taxon>Hypocreales</taxon>
        <taxon>Nectriaceae</taxon>
        <taxon>Thelonectria</taxon>
    </lineage>
</organism>
<dbReference type="Pfam" id="PF01866">
    <property type="entry name" value="Diphthamide_syn"/>
    <property type="match status" value="1"/>
</dbReference>
<dbReference type="PANTHER" id="PTHR10762:SF1">
    <property type="entry name" value="2-(3-AMINO-3-CARBOXYPROPYL)HISTIDINE SYNTHASE SUBUNIT 1"/>
    <property type="match status" value="1"/>
</dbReference>
<dbReference type="Gene3D" id="3.40.50.11840">
    <property type="entry name" value="Diphthamide synthesis DPH1/DPH2 domain 1"/>
    <property type="match status" value="1"/>
</dbReference>
<name>A0A9P8VP73_9HYPO</name>
<proteinExistence type="predicted"/>
<dbReference type="GO" id="GO:0090560">
    <property type="term" value="F:2-(3-amino-3-carboxypropyl)histidine synthase activity"/>
    <property type="evidence" value="ECO:0007669"/>
    <property type="project" value="InterPro"/>
</dbReference>
<accession>A0A9P8VP73</accession>
<evidence type="ECO:0000313" key="2">
    <source>
        <dbReference type="Proteomes" id="UP000777438"/>
    </source>
</evidence>